<gene>
    <name evidence="6" type="primary">trxA1</name>
    <name evidence="6" type="ORF">CENDO_04825</name>
</gene>
<protein>
    <submittedName>
        <fullName evidence="6">Thioredoxin</fullName>
    </submittedName>
</protein>
<dbReference type="InterPro" id="IPR013766">
    <property type="entry name" value="Thioredoxin_domain"/>
</dbReference>
<proteinExistence type="inferred from homology"/>
<keyword evidence="7" id="KW-1185">Reference proteome</keyword>
<dbReference type="RefSeq" id="WP_136141019.1">
    <property type="nucleotide sequence ID" value="NZ_CP039247.1"/>
</dbReference>
<keyword evidence="4" id="KW-0802">TPR repeat</keyword>
<dbReference type="InterPro" id="IPR036249">
    <property type="entry name" value="Thioredoxin-like_sf"/>
</dbReference>
<evidence type="ECO:0000256" key="2">
    <source>
        <dbReference type="ARBA" id="ARBA00008987"/>
    </source>
</evidence>
<dbReference type="InterPro" id="IPR019734">
    <property type="entry name" value="TPR_rpt"/>
</dbReference>
<evidence type="ECO:0000313" key="7">
    <source>
        <dbReference type="Proteomes" id="UP000296352"/>
    </source>
</evidence>
<reference evidence="6 7" key="1">
    <citation type="submission" date="2019-04" db="EMBL/GenBank/DDBJ databases">
        <title>Corynebacterium endometrii sp. nov., isolated from the uterus of a cow with endometritis.</title>
        <authorList>
            <person name="Ballas P."/>
            <person name="Ruckert C."/>
            <person name="Wagener K."/>
            <person name="Drillich M."/>
            <person name="Kaempfer P."/>
            <person name="Busse H.-J."/>
            <person name="Ehling-Schulz M."/>
        </authorList>
    </citation>
    <scope>NUCLEOTIDE SEQUENCE [LARGE SCALE GENOMIC DNA]</scope>
    <source>
        <strain evidence="6 7">LMM-1653</strain>
    </source>
</reference>
<dbReference type="SUPFAM" id="SSF52833">
    <property type="entry name" value="Thioredoxin-like"/>
    <property type="match status" value="1"/>
</dbReference>
<dbReference type="KEGG" id="cee:CENDO_04825"/>
<evidence type="ECO:0000256" key="3">
    <source>
        <dbReference type="ARBA" id="ARBA00023284"/>
    </source>
</evidence>
<keyword evidence="3" id="KW-0676">Redox-active center</keyword>
<dbReference type="Gene3D" id="3.40.30.10">
    <property type="entry name" value="Glutaredoxin"/>
    <property type="match status" value="1"/>
</dbReference>
<comment type="similarity">
    <text evidence="2">Belongs to the thioredoxin family.</text>
</comment>
<comment type="function">
    <text evidence="1">Participates in various redox reactions through the reversible oxidation of its active center dithiol to a disulfide and catalyzes dithiol-disulfide exchange reactions.</text>
</comment>
<feature type="repeat" description="TPR" evidence="4">
    <location>
        <begin position="198"/>
        <end position="231"/>
    </location>
</feature>
<dbReference type="GO" id="GO:0006950">
    <property type="term" value="P:response to stress"/>
    <property type="evidence" value="ECO:0007669"/>
    <property type="project" value="UniProtKB-ARBA"/>
</dbReference>
<sequence length="335" mass="35092">MTKPNAPYVAGALDLGEVKARAEARAQAEKAAQGAAGGAMGANGAPQDAGLAPFFEVTDENFETHLVRRSAEVPVIAMVGTSRSDMSEKLKATLKELAEEGSFSFIVGYIDADARPQIAQAFGVKNLPTTIAVAGGQPITNFEGGQPREALEPWVEALVSNIAPQLNGPGPELQAAKAAWEAGERPGAAQAGPQEGLADPRLGVAEEALNAGDFDAAIAAYEEILAAEPGNKEIKQARDTTMLLKRLNPAERAEDPIALADSNPDDVQAQLDAADAEVVAGAPDKAFDRLIEAMKRTAGDDKTVLRERVLELFGLFEAGDPRVLAARTKLASALY</sequence>
<dbReference type="InterPro" id="IPR011990">
    <property type="entry name" value="TPR-like_helical_dom_sf"/>
</dbReference>
<feature type="domain" description="Thioredoxin" evidence="5">
    <location>
        <begin position="56"/>
        <end position="156"/>
    </location>
</feature>
<evidence type="ECO:0000256" key="4">
    <source>
        <dbReference type="PROSITE-ProRule" id="PRU00339"/>
    </source>
</evidence>
<dbReference type="PANTHER" id="PTHR45663:SF11">
    <property type="entry name" value="GEO12009P1"/>
    <property type="match status" value="1"/>
</dbReference>
<dbReference type="OrthoDB" id="5181746at2"/>
<dbReference type="SUPFAM" id="SSF48452">
    <property type="entry name" value="TPR-like"/>
    <property type="match status" value="1"/>
</dbReference>
<dbReference type="PANTHER" id="PTHR45663">
    <property type="entry name" value="GEO12009P1"/>
    <property type="match status" value="1"/>
</dbReference>
<accession>A0A4P7QHF0</accession>
<dbReference type="Pfam" id="PF14561">
    <property type="entry name" value="TPR_20"/>
    <property type="match status" value="1"/>
</dbReference>
<dbReference type="GO" id="GO:0015035">
    <property type="term" value="F:protein-disulfide reductase activity"/>
    <property type="evidence" value="ECO:0007669"/>
    <property type="project" value="TreeGrafter"/>
</dbReference>
<evidence type="ECO:0000256" key="1">
    <source>
        <dbReference type="ARBA" id="ARBA00003318"/>
    </source>
</evidence>
<organism evidence="6 7">
    <name type="scientific">Corynebacterium endometrii</name>
    <dbReference type="NCBI Taxonomy" id="2488819"/>
    <lineage>
        <taxon>Bacteria</taxon>
        <taxon>Bacillati</taxon>
        <taxon>Actinomycetota</taxon>
        <taxon>Actinomycetes</taxon>
        <taxon>Mycobacteriales</taxon>
        <taxon>Corynebacteriaceae</taxon>
        <taxon>Corynebacterium</taxon>
    </lineage>
</organism>
<dbReference type="Gene3D" id="1.25.40.10">
    <property type="entry name" value="Tetratricopeptide repeat domain"/>
    <property type="match status" value="1"/>
</dbReference>
<dbReference type="Proteomes" id="UP000296352">
    <property type="component" value="Chromosome"/>
</dbReference>
<dbReference type="AlphaFoldDB" id="A0A4P7QHF0"/>
<dbReference type="CDD" id="cd02956">
    <property type="entry name" value="ybbN"/>
    <property type="match status" value="1"/>
</dbReference>
<dbReference type="EMBL" id="CP039247">
    <property type="protein sequence ID" value="QCB28254.1"/>
    <property type="molecule type" value="Genomic_DNA"/>
</dbReference>
<evidence type="ECO:0000259" key="5">
    <source>
        <dbReference type="Pfam" id="PF00085"/>
    </source>
</evidence>
<name>A0A4P7QHF0_9CORY</name>
<dbReference type="GO" id="GO:0005737">
    <property type="term" value="C:cytoplasm"/>
    <property type="evidence" value="ECO:0007669"/>
    <property type="project" value="TreeGrafter"/>
</dbReference>
<evidence type="ECO:0000313" key="6">
    <source>
        <dbReference type="EMBL" id="QCB28254.1"/>
    </source>
</evidence>
<dbReference type="Pfam" id="PF00085">
    <property type="entry name" value="Thioredoxin"/>
    <property type="match status" value="1"/>
</dbReference>
<dbReference type="PROSITE" id="PS50005">
    <property type="entry name" value="TPR"/>
    <property type="match status" value="1"/>
</dbReference>